<sequence>MKNKFAIGFASLLFSGFAGAQGLYYMGTEAQESMPLKWTVGADLTYDDNVAPGYGSKEDSLSINPYVGLSFVSITPQTTWDVYARLGAIYYFDQPDAPGADDTYAQARAGINMTHRFSDRLRISSRNFLSYELEPDYSYGFASTRQMGEYFYWQTDNSVGYRWTDRLATYTGFQLTGLDYDDVPNADRFTYTLYNQFRYLLGPQDVLTAEYRYGHTDADGVAPDSESHYILVGIEHRFNPSSVMIARAGAQISETDGGDSNTTPFVELAVNTQVNTQFQVRGFLRYSVEPYDTVQVVGNSHYNFDERKTLRIGVSGNYALSESLSLYGGVDYIPTSFEDGRLVSGSGPSSTSDRDENLVNAYVGVSMKFTDYLTGSLTYNFTNSDSDFDNRDYDRNRVTVGVHAEF</sequence>
<evidence type="ECO:0000313" key="2">
    <source>
        <dbReference type="EMBL" id="MBK1881598.1"/>
    </source>
</evidence>
<feature type="signal peptide" evidence="1">
    <location>
        <begin position="1"/>
        <end position="20"/>
    </location>
</feature>
<name>A0A934SA49_9BACT</name>
<keyword evidence="3" id="KW-1185">Reference proteome</keyword>
<protein>
    <submittedName>
        <fullName evidence="2">Outer membrane beta-barrel protein</fullName>
    </submittedName>
</protein>
<feature type="chain" id="PRO_5037128086" evidence="1">
    <location>
        <begin position="21"/>
        <end position="406"/>
    </location>
</feature>
<evidence type="ECO:0000256" key="1">
    <source>
        <dbReference type="SAM" id="SignalP"/>
    </source>
</evidence>
<dbReference type="Proteomes" id="UP000603141">
    <property type="component" value="Unassembled WGS sequence"/>
</dbReference>
<proteinExistence type="predicted"/>
<dbReference type="AlphaFoldDB" id="A0A934SA49"/>
<organism evidence="2 3">
    <name type="scientific">Luteolibacter pohnpeiensis</name>
    <dbReference type="NCBI Taxonomy" id="454153"/>
    <lineage>
        <taxon>Bacteria</taxon>
        <taxon>Pseudomonadati</taxon>
        <taxon>Verrucomicrobiota</taxon>
        <taxon>Verrucomicrobiia</taxon>
        <taxon>Verrucomicrobiales</taxon>
        <taxon>Verrucomicrobiaceae</taxon>
        <taxon>Luteolibacter</taxon>
    </lineage>
</organism>
<keyword evidence="1" id="KW-0732">Signal</keyword>
<reference evidence="2" key="1">
    <citation type="submission" date="2021-01" db="EMBL/GenBank/DDBJ databases">
        <title>Modified the classification status of verrucomicrobia.</title>
        <authorList>
            <person name="Feng X."/>
        </authorList>
    </citation>
    <scope>NUCLEOTIDE SEQUENCE</scope>
    <source>
        <strain evidence="2">KCTC 22041</strain>
    </source>
</reference>
<comment type="caution">
    <text evidence="2">The sequence shown here is derived from an EMBL/GenBank/DDBJ whole genome shotgun (WGS) entry which is preliminary data.</text>
</comment>
<gene>
    <name evidence="2" type="ORF">JIN85_04180</name>
</gene>
<dbReference type="EMBL" id="JAENIJ010000004">
    <property type="protein sequence ID" value="MBK1881598.1"/>
    <property type="molecule type" value="Genomic_DNA"/>
</dbReference>
<accession>A0A934SA49</accession>
<dbReference type="SUPFAM" id="SSF56935">
    <property type="entry name" value="Porins"/>
    <property type="match status" value="1"/>
</dbReference>
<evidence type="ECO:0000313" key="3">
    <source>
        <dbReference type="Proteomes" id="UP000603141"/>
    </source>
</evidence>
<dbReference type="RefSeq" id="WP_200267944.1">
    <property type="nucleotide sequence ID" value="NZ_JAENIJ010000004.1"/>
</dbReference>